<dbReference type="HOGENOM" id="CLU_2053762_0_0_1"/>
<feature type="region of interest" description="Disordered" evidence="1">
    <location>
        <begin position="1"/>
        <end position="49"/>
    </location>
</feature>
<reference evidence="2" key="2">
    <citation type="submission" date="2018-08" db="UniProtKB">
        <authorList>
            <consortium name="EnsemblPlants"/>
        </authorList>
    </citation>
    <scope>IDENTIFICATION</scope>
    <source>
        <strain evidence="2">Yugu1</strain>
    </source>
</reference>
<dbReference type="EMBL" id="AGNK02005513">
    <property type="status" value="NOT_ANNOTATED_CDS"/>
    <property type="molecule type" value="Genomic_DNA"/>
</dbReference>
<dbReference type="AlphaFoldDB" id="K4AGR4"/>
<sequence>MDGYTPSPCSEEGNLPVGSWSGTSRSQAGEVAGTRGGAGSELARRGKPIRQSVCPALPTRHVWRAHQLGLGIFWPRSKRDAAGPGASPLRPYPLCCVTPRALGLLTSRSNGDGRWLLELP</sequence>
<dbReference type="Gramene" id="KQK88317">
    <property type="protein sequence ID" value="KQK88317"/>
    <property type="gene ID" value="SETIT_038071mg"/>
</dbReference>
<accession>K4AGR4</accession>
<evidence type="ECO:0000313" key="3">
    <source>
        <dbReference type="Proteomes" id="UP000004995"/>
    </source>
</evidence>
<dbReference type="Proteomes" id="UP000004995">
    <property type="component" value="Unassembled WGS sequence"/>
</dbReference>
<protein>
    <submittedName>
        <fullName evidence="2">Uncharacterized protein</fullName>
    </submittedName>
</protein>
<dbReference type="EnsemblPlants" id="KQK88317">
    <property type="protein sequence ID" value="KQK88317"/>
    <property type="gene ID" value="SETIT_038071mg"/>
</dbReference>
<dbReference type="InParanoid" id="K4AGR4"/>
<evidence type="ECO:0000313" key="2">
    <source>
        <dbReference type="EnsemblPlants" id="KQK88317"/>
    </source>
</evidence>
<proteinExistence type="predicted"/>
<organism evidence="2 3">
    <name type="scientific">Setaria italica</name>
    <name type="common">Foxtail millet</name>
    <name type="synonym">Panicum italicum</name>
    <dbReference type="NCBI Taxonomy" id="4555"/>
    <lineage>
        <taxon>Eukaryota</taxon>
        <taxon>Viridiplantae</taxon>
        <taxon>Streptophyta</taxon>
        <taxon>Embryophyta</taxon>
        <taxon>Tracheophyta</taxon>
        <taxon>Spermatophyta</taxon>
        <taxon>Magnoliopsida</taxon>
        <taxon>Liliopsida</taxon>
        <taxon>Poales</taxon>
        <taxon>Poaceae</taxon>
        <taxon>PACMAD clade</taxon>
        <taxon>Panicoideae</taxon>
        <taxon>Panicodae</taxon>
        <taxon>Paniceae</taxon>
        <taxon>Cenchrinae</taxon>
        <taxon>Setaria</taxon>
    </lineage>
</organism>
<keyword evidence="3" id="KW-1185">Reference proteome</keyword>
<reference evidence="3" key="1">
    <citation type="journal article" date="2012" name="Nat. Biotechnol.">
        <title>Reference genome sequence of the model plant Setaria.</title>
        <authorList>
            <person name="Bennetzen J.L."/>
            <person name="Schmutz J."/>
            <person name="Wang H."/>
            <person name="Percifield R."/>
            <person name="Hawkins J."/>
            <person name="Pontaroli A.C."/>
            <person name="Estep M."/>
            <person name="Feng L."/>
            <person name="Vaughn J.N."/>
            <person name="Grimwood J."/>
            <person name="Jenkins J."/>
            <person name="Barry K."/>
            <person name="Lindquist E."/>
            <person name="Hellsten U."/>
            <person name="Deshpande S."/>
            <person name="Wang X."/>
            <person name="Wu X."/>
            <person name="Mitros T."/>
            <person name="Triplett J."/>
            <person name="Yang X."/>
            <person name="Ye C.Y."/>
            <person name="Mauro-Herrera M."/>
            <person name="Wang L."/>
            <person name="Li P."/>
            <person name="Sharma M."/>
            <person name="Sharma R."/>
            <person name="Ronald P.C."/>
            <person name="Panaud O."/>
            <person name="Kellogg E.A."/>
            <person name="Brutnell T.P."/>
            <person name="Doust A.N."/>
            <person name="Tuskan G.A."/>
            <person name="Rokhsar D."/>
            <person name="Devos K.M."/>
        </authorList>
    </citation>
    <scope>NUCLEOTIDE SEQUENCE [LARGE SCALE GENOMIC DNA]</scope>
    <source>
        <strain evidence="3">cv. Yugu1</strain>
    </source>
</reference>
<evidence type="ECO:0000256" key="1">
    <source>
        <dbReference type="SAM" id="MobiDB-lite"/>
    </source>
</evidence>
<name>K4AGR4_SETIT</name>